<evidence type="ECO:0000313" key="1">
    <source>
        <dbReference type="Proteomes" id="UP000887580"/>
    </source>
</evidence>
<protein>
    <submittedName>
        <fullName evidence="2">Uncharacterized protein</fullName>
    </submittedName>
</protein>
<sequence>MMKRCYNCRRDLGDNGGIQCEKCKKNEEKYGKPERCKYCQLLAAFVNSKCVYCTHLERKIGLPIACTKCGLKSAFTKTPEKAAFCRNCTATLDPEEKAKLKHQTIMEKDQQIGKLKSTQMINEQEHRQALRQVHKRNEAAMSTLKEQIRELSRQLDAARPKYR</sequence>
<evidence type="ECO:0000313" key="2">
    <source>
        <dbReference type="WBParaSite" id="PS1159_v2.g12066.t1"/>
    </source>
</evidence>
<proteinExistence type="predicted"/>
<name>A0AC35EYR8_9BILA</name>
<reference evidence="2" key="1">
    <citation type="submission" date="2022-11" db="UniProtKB">
        <authorList>
            <consortium name="WormBaseParasite"/>
        </authorList>
    </citation>
    <scope>IDENTIFICATION</scope>
</reference>
<accession>A0AC35EYR8</accession>
<dbReference type="Proteomes" id="UP000887580">
    <property type="component" value="Unplaced"/>
</dbReference>
<organism evidence="1 2">
    <name type="scientific">Panagrolaimus sp. PS1159</name>
    <dbReference type="NCBI Taxonomy" id="55785"/>
    <lineage>
        <taxon>Eukaryota</taxon>
        <taxon>Metazoa</taxon>
        <taxon>Ecdysozoa</taxon>
        <taxon>Nematoda</taxon>
        <taxon>Chromadorea</taxon>
        <taxon>Rhabditida</taxon>
        <taxon>Tylenchina</taxon>
        <taxon>Panagrolaimomorpha</taxon>
        <taxon>Panagrolaimoidea</taxon>
        <taxon>Panagrolaimidae</taxon>
        <taxon>Panagrolaimus</taxon>
    </lineage>
</organism>
<dbReference type="WBParaSite" id="PS1159_v2.g12066.t1">
    <property type="protein sequence ID" value="PS1159_v2.g12066.t1"/>
    <property type="gene ID" value="PS1159_v2.g12066"/>
</dbReference>